<gene>
    <name evidence="6" type="ORF">GCM10017781_17070</name>
    <name evidence="7" type="ORF">HNQ07_001533</name>
</gene>
<dbReference type="PRINTS" id="PR00038">
    <property type="entry name" value="HTHLUXR"/>
</dbReference>
<dbReference type="InterPro" id="IPR000792">
    <property type="entry name" value="Tscrpt_reg_LuxR_C"/>
</dbReference>
<dbReference type="PANTHER" id="PTHR43214:SF43">
    <property type="entry name" value="TWO-COMPONENT RESPONSE REGULATOR"/>
    <property type="match status" value="1"/>
</dbReference>
<reference evidence="7 8" key="3">
    <citation type="submission" date="2020-08" db="EMBL/GenBank/DDBJ databases">
        <title>Genomic Encyclopedia of Type Strains, Phase IV (KMG-IV): sequencing the most valuable type-strain genomes for metagenomic binning, comparative biology and taxonomic classification.</title>
        <authorList>
            <person name="Goeker M."/>
        </authorList>
    </citation>
    <scope>NUCLEOTIDE SEQUENCE [LARGE SCALE GENOMIC DNA]</scope>
    <source>
        <strain evidence="7 8">DSM 27521</strain>
    </source>
</reference>
<keyword evidence="2 7" id="KW-0238">DNA-binding</keyword>
<dbReference type="Proteomes" id="UP000539473">
    <property type="component" value="Unassembled WGS sequence"/>
</dbReference>
<name>A0A7W8KDE0_9DEIO</name>
<organism evidence="7 8">
    <name type="scientific">Deinococcus metalli</name>
    <dbReference type="NCBI Taxonomy" id="1141878"/>
    <lineage>
        <taxon>Bacteria</taxon>
        <taxon>Thermotogati</taxon>
        <taxon>Deinococcota</taxon>
        <taxon>Deinococci</taxon>
        <taxon>Deinococcales</taxon>
        <taxon>Deinococcaceae</taxon>
        <taxon>Deinococcus</taxon>
    </lineage>
</organism>
<sequence>MTAGDAAVPGAIRVCVVEDQTLVRQGLRSMLGLSPDMHVVAEAEDGVQALTLVPAVRPDVLLLDYRMPHLDGLGVLRALSAQGTLPPTLILTTFDDDDLLIHGVEAGARGYLLKDVSLEVLLGAIRTVAAGGRWLQPVSTGRGRGPDAPAAPRLEDHVALTEREREVLRLMAGGYSNREIAALITTTEGTIKGYVSNILSKMGVRDRTRAVLRAMEIQLI</sequence>
<evidence type="ECO:0000313" key="6">
    <source>
        <dbReference type="EMBL" id="GHF40986.1"/>
    </source>
</evidence>
<dbReference type="Pfam" id="PF00072">
    <property type="entry name" value="Response_reg"/>
    <property type="match status" value="1"/>
</dbReference>
<comment type="caution">
    <text evidence="7">The sequence shown here is derived from an EMBL/GenBank/DDBJ whole genome shotgun (WGS) entry which is preliminary data.</text>
</comment>
<dbReference type="EMBL" id="JACHFK010000003">
    <property type="protein sequence ID" value="MBB5376076.1"/>
    <property type="molecule type" value="Genomic_DNA"/>
</dbReference>
<dbReference type="Pfam" id="PF00196">
    <property type="entry name" value="GerE"/>
    <property type="match status" value="1"/>
</dbReference>
<evidence type="ECO:0000256" key="2">
    <source>
        <dbReference type="ARBA" id="ARBA00023125"/>
    </source>
</evidence>
<dbReference type="RefSeq" id="WP_184110352.1">
    <property type="nucleotide sequence ID" value="NZ_BNAJ01000003.1"/>
</dbReference>
<evidence type="ECO:0000313" key="7">
    <source>
        <dbReference type="EMBL" id="MBB5376076.1"/>
    </source>
</evidence>
<dbReference type="InterPro" id="IPR011006">
    <property type="entry name" value="CheY-like_superfamily"/>
</dbReference>
<keyword evidence="9" id="KW-1185">Reference proteome</keyword>
<dbReference type="PANTHER" id="PTHR43214">
    <property type="entry name" value="TWO-COMPONENT RESPONSE REGULATOR"/>
    <property type="match status" value="1"/>
</dbReference>
<dbReference type="EMBL" id="BNAJ01000003">
    <property type="protein sequence ID" value="GHF40986.1"/>
    <property type="molecule type" value="Genomic_DNA"/>
</dbReference>
<dbReference type="InterPro" id="IPR016032">
    <property type="entry name" value="Sig_transdc_resp-reg_C-effctor"/>
</dbReference>
<dbReference type="AlphaFoldDB" id="A0A7W8KDE0"/>
<dbReference type="PROSITE" id="PS50110">
    <property type="entry name" value="RESPONSE_REGULATORY"/>
    <property type="match status" value="1"/>
</dbReference>
<feature type="modified residue" description="4-aspartylphosphate" evidence="3">
    <location>
        <position position="64"/>
    </location>
</feature>
<dbReference type="Gene3D" id="3.40.50.2300">
    <property type="match status" value="1"/>
</dbReference>
<evidence type="ECO:0000256" key="3">
    <source>
        <dbReference type="PROSITE-ProRule" id="PRU00169"/>
    </source>
</evidence>
<reference evidence="9" key="2">
    <citation type="journal article" date="2019" name="Int. J. Syst. Evol. Microbiol.">
        <title>The Global Catalogue of Microorganisms (GCM) 10K type strain sequencing project: providing services to taxonomists for standard genome sequencing and annotation.</title>
        <authorList>
            <consortium name="The Broad Institute Genomics Platform"/>
            <consortium name="The Broad Institute Genome Sequencing Center for Infectious Disease"/>
            <person name="Wu L."/>
            <person name="Ma J."/>
        </authorList>
    </citation>
    <scope>NUCLEOTIDE SEQUENCE [LARGE SCALE GENOMIC DNA]</scope>
    <source>
        <strain evidence="9">CGMCC 1.18437</strain>
    </source>
</reference>
<dbReference type="SUPFAM" id="SSF52172">
    <property type="entry name" value="CheY-like"/>
    <property type="match status" value="1"/>
</dbReference>
<evidence type="ECO:0000259" key="4">
    <source>
        <dbReference type="PROSITE" id="PS50043"/>
    </source>
</evidence>
<dbReference type="InterPro" id="IPR058245">
    <property type="entry name" value="NreC/VraR/RcsB-like_REC"/>
</dbReference>
<dbReference type="Proteomes" id="UP000619376">
    <property type="component" value="Unassembled WGS sequence"/>
</dbReference>
<evidence type="ECO:0000259" key="5">
    <source>
        <dbReference type="PROSITE" id="PS50110"/>
    </source>
</evidence>
<dbReference type="SUPFAM" id="SSF46894">
    <property type="entry name" value="C-terminal effector domain of the bipartite response regulators"/>
    <property type="match status" value="1"/>
</dbReference>
<evidence type="ECO:0000313" key="8">
    <source>
        <dbReference type="Proteomes" id="UP000539473"/>
    </source>
</evidence>
<feature type="domain" description="Response regulatory" evidence="5">
    <location>
        <begin position="13"/>
        <end position="129"/>
    </location>
</feature>
<accession>A0A7W8KDE0</accession>
<dbReference type="SMART" id="SM00448">
    <property type="entry name" value="REC"/>
    <property type="match status" value="1"/>
</dbReference>
<dbReference type="SMART" id="SM00421">
    <property type="entry name" value="HTH_LUXR"/>
    <property type="match status" value="1"/>
</dbReference>
<keyword evidence="1 3" id="KW-0597">Phosphoprotein</keyword>
<dbReference type="PROSITE" id="PS50043">
    <property type="entry name" value="HTH_LUXR_2"/>
    <property type="match status" value="1"/>
</dbReference>
<evidence type="ECO:0000256" key="1">
    <source>
        <dbReference type="ARBA" id="ARBA00022553"/>
    </source>
</evidence>
<dbReference type="InterPro" id="IPR039420">
    <property type="entry name" value="WalR-like"/>
</dbReference>
<proteinExistence type="predicted"/>
<protein>
    <submittedName>
        <fullName evidence="7">DNA-binding NarL/FixJ family response regulator</fullName>
    </submittedName>
    <submittedName>
        <fullName evidence="6">DNA-binding response regulator</fullName>
    </submittedName>
</protein>
<dbReference type="GO" id="GO:0003677">
    <property type="term" value="F:DNA binding"/>
    <property type="evidence" value="ECO:0007669"/>
    <property type="project" value="UniProtKB-KW"/>
</dbReference>
<dbReference type="CDD" id="cd17535">
    <property type="entry name" value="REC_NarL-like"/>
    <property type="match status" value="1"/>
</dbReference>
<dbReference type="CDD" id="cd06170">
    <property type="entry name" value="LuxR_C_like"/>
    <property type="match status" value="1"/>
</dbReference>
<evidence type="ECO:0000313" key="9">
    <source>
        <dbReference type="Proteomes" id="UP000619376"/>
    </source>
</evidence>
<feature type="domain" description="HTH luxR-type" evidence="4">
    <location>
        <begin position="153"/>
        <end position="218"/>
    </location>
</feature>
<dbReference type="InterPro" id="IPR001789">
    <property type="entry name" value="Sig_transdc_resp-reg_receiver"/>
</dbReference>
<dbReference type="GO" id="GO:0006355">
    <property type="term" value="P:regulation of DNA-templated transcription"/>
    <property type="evidence" value="ECO:0007669"/>
    <property type="project" value="InterPro"/>
</dbReference>
<reference evidence="6" key="1">
    <citation type="journal article" date="2014" name="Int. J. Syst. Evol. Microbiol.">
        <title>Complete genome of a new Firmicutes species belonging to the dominant human colonic microbiota ('Ruminococcus bicirculans') reveals two chromosomes and a selective capacity to utilize plant glucans.</title>
        <authorList>
            <consortium name="NISC Comparative Sequencing Program"/>
            <person name="Wegmann U."/>
            <person name="Louis P."/>
            <person name="Goesmann A."/>
            <person name="Henrissat B."/>
            <person name="Duncan S.H."/>
            <person name="Flint H.J."/>
        </authorList>
    </citation>
    <scope>NUCLEOTIDE SEQUENCE</scope>
    <source>
        <strain evidence="6">CGMCC 1.18437</strain>
    </source>
</reference>
<reference evidence="6" key="4">
    <citation type="submission" date="2024-05" db="EMBL/GenBank/DDBJ databases">
        <authorList>
            <person name="Sun Q."/>
            <person name="Zhou Y."/>
        </authorList>
    </citation>
    <scope>NUCLEOTIDE SEQUENCE</scope>
    <source>
        <strain evidence="6">CGMCC 1.18437</strain>
    </source>
</reference>
<dbReference type="GO" id="GO:0000160">
    <property type="term" value="P:phosphorelay signal transduction system"/>
    <property type="evidence" value="ECO:0007669"/>
    <property type="project" value="InterPro"/>
</dbReference>